<proteinExistence type="predicted"/>
<name>A0AAJ6ICJ5_ACIJO</name>
<evidence type="ECO:0000313" key="2">
    <source>
        <dbReference type="EMBL" id="MDG9788411.1"/>
    </source>
</evidence>
<gene>
    <name evidence="2" type="ORF">N7566_15765</name>
    <name evidence="3" type="ORF">QBJ73_13900</name>
</gene>
<feature type="compositionally biased region" description="Basic and acidic residues" evidence="1">
    <location>
        <begin position="9"/>
        <end position="20"/>
    </location>
</feature>
<evidence type="ECO:0000256" key="1">
    <source>
        <dbReference type="SAM" id="MobiDB-lite"/>
    </source>
</evidence>
<keyword evidence="4" id="KW-1185">Reference proteome</keyword>
<dbReference type="Proteomes" id="UP001157887">
    <property type="component" value="Unassembled WGS sequence"/>
</dbReference>
<organism evidence="3 4">
    <name type="scientific">Acinetobacter johnsonii</name>
    <dbReference type="NCBI Taxonomy" id="40214"/>
    <lineage>
        <taxon>Bacteria</taxon>
        <taxon>Pseudomonadati</taxon>
        <taxon>Pseudomonadota</taxon>
        <taxon>Gammaproteobacteria</taxon>
        <taxon>Moraxellales</taxon>
        <taxon>Moraxellaceae</taxon>
        <taxon>Acinetobacter</taxon>
    </lineage>
</organism>
<accession>A0AAJ6ICJ5</accession>
<dbReference type="EMBL" id="JAOECG010000032">
    <property type="protein sequence ID" value="MDG9788411.1"/>
    <property type="molecule type" value="Genomic_DNA"/>
</dbReference>
<dbReference type="RefSeq" id="WP_155115399.1">
    <property type="nucleotide sequence ID" value="NZ_CANMLB010000013.1"/>
</dbReference>
<reference evidence="2" key="1">
    <citation type="submission" date="2022-09" db="EMBL/GenBank/DDBJ databases">
        <title>Intensive care unit water sources are persistently colonized with multi-drug resistant bacteria and are the site of extensive horizontal gene transfer of antibiotic resistance genes.</title>
        <authorList>
            <person name="Diorio-Toth L."/>
        </authorList>
    </citation>
    <scope>NUCLEOTIDE SEQUENCE</scope>
    <source>
        <strain evidence="2">GD04065</strain>
    </source>
</reference>
<dbReference type="EMBL" id="CP121776">
    <property type="protein sequence ID" value="WMG17465.1"/>
    <property type="molecule type" value="Genomic_DNA"/>
</dbReference>
<dbReference type="Proteomes" id="UP001244586">
    <property type="component" value="Chromosome"/>
</dbReference>
<feature type="region of interest" description="Disordered" evidence="1">
    <location>
        <begin position="34"/>
        <end position="53"/>
    </location>
</feature>
<reference evidence="3 4" key="2">
    <citation type="submission" date="2023-04" db="EMBL/GenBank/DDBJ databases">
        <title>Acinetobacter johnsonii isolate AYTCM encoding NDM-1, OXA-58 and PER-1.</title>
        <authorList>
            <person name="Tian C."/>
            <person name="Wang S."/>
            <person name="Fan X."/>
            <person name="Xia D."/>
        </authorList>
    </citation>
    <scope>NUCLEOTIDE SEQUENCE [LARGE SCALE GENOMIC DNA]</scope>
    <source>
        <strain evidence="3 4">AYTCM</strain>
    </source>
</reference>
<protein>
    <submittedName>
        <fullName evidence="3">Uncharacterized protein</fullName>
    </submittedName>
</protein>
<sequence>MNTMVVPRPAEKRTNRREMSPERLATLVNTAEQAAQRGTERMEKVRQSVSLRG</sequence>
<feature type="region of interest" description="Disordered" evidence="1">
    <location>
        <begin position="1"/>
        <end position="20"/>
    </location>
</feature>
<evidence type="ECO:0000313" key="3">
    <source>
        <dbReference type="EMBL" id="WMG17465.1"/>
    </source>
</evidence>
<dbReference type="AlphaFoldDB" id="A0AAJ6ICJ5"/>
<evidence type="ECO:0000313" key="4">
    <source>
        <dbReference type="Proteomes" id="UP001244586"/>
    </source>
</evidence>